<dbReference type="RefSeq" id="WP_385937646.1">
    <property type="nucleotide sequence ID" value="NZ_JBHSOZ010000002.1"/>
</dbReference>
<evidence type="ECO:0000256" key="1">
    <source>
        <dbReference type="ARBA" id="ARBA00009632"/>
    </source>
</evidence>
<dbReference type="Gene3D" id="3.30.750.70">
    <property type="entry name" value="4-hydroxybutyrate coenzyme like domains"/>
    <property type="match status" value="1"/>
</dbReference>
<gene>
    <name evidence="5" type="ORF">ACFPU1_01390</name>
</gene>
<feature type="domain" description="Acetyl-CoA hydrolase/transferase N-terminal" evidence="3">
    <location>
        <begin position="70"/>
        <end position="176"/>
    </location>
</feature>
<evidence type="ECO:0000313" key="6">
    <source>
        <dbReference type="Proteomes" id="UP001596142"/>
    </source>
</evidence>
<dbReference type="InterPro" id="IPR046433">
    <property type="entry name" value="ActCoA_hydro"/>
</dbReference>
<evidence type="ECO:0000259" key="3">
    <source>
        <dbReference type="Pfam" id="PF02550"/>
    </source>
</evidence>
<dbReference type="GO" id="GO:0016787">
    <property type="term" value="F:hydrolase activity"/>
    <property type="evidence" value="ECO:0007669"/>
    <property type="project" value="UniProtKB-KW"/>
</dbReference>
<comment type="similarity">
    <text evidence="1">Belongs to the acetyl-CoA hydrolase/transferase family.</text>
</comment>
<dbReference type="Gene3D" id="3.40.1080.10">
    <property type="entry name" value="Glutaconate Coenzyme A-transferase"/>
    <property type="match status" value="1"/>
</dbReference>
<dbReference type="PANTHER" id="PTHR21432:SF20">
    <property type="entry name" value="ACETYL-COA HYDROLASE"/>
    <property type="match status" value="1"/>
</dbReference>
<keyword evidence="6" id="KW-1185">Reference proteome</keyword>
<reference evidence="6" key="1">
    <citation type="journal article" date="2019" name="Int. J. Syst. Evol. Microbiol.">
        <title>The Global Catalogue of Microorganisms (GCM) 10K type strain sequencing project: providing services to taxonomists for standard genome sequencing and annotation.</title>
        <authorList>
            <consortium name="The Broad Institute Genomics Platform"/>
            <consortium name="The Broad Institute Genome Sequencing Center for Infectious Disease"/>
            <person name="Wu L."/>
            <person name="Ma J."/>
        </authorList>
    </citation>
    <scope>NUCLEOTIDE SEQUENCE [LARGE SCALE GENOMIC DNA]</scope>
    <source>
        <strain evidence="6">CECT 7184</strain>
    </source>
</reference>
<dbReference type="Gene3D" id="3.40.1080.20">
    <property type="entry name" value="Acetyl-CoA hydrolase/transferase C-terminal domain"/>
    <property type="match status" value="1"/>
</dbReference>
<dbReference type="InterPro" id="IPR003702">
    <property type="entry name" value="ActCoA_hydro_N"/>
</dbReference>
<keyword evidence="2" id="KW-0808">Transferase</keyword>
<dbReference type="Pfam" id="PF02550">
    <property type="entry name" value="AcetylCoA_hydro"/>
    <property type="match status" value="1"/>
</dbReference>
<dbReference type="InterPro" id="IPR038460">
    <property type="entry name" value="AcetylCoA_hyd_C_sf"/>
</dbReference>
<dbReference type="Proteomes" id="UP001596142">
    <property type="component" value="Unassembled WGS sequence"/>
</dbReference>
<proteinExistence type="inferred from homology"/>
<dbReference type="PANTHER" id="PTHR21432">
    <property type="entry name" value="ACETYL-COA HYDROLASE-RELATED"/>
    <property type="match status" value="1"/>
</dbReference>
<dbReference type="InterPro" id="IPR037171">
    <property type="entry name" value="NagB/RpiA_transferase-like"/>
</dbReference>
<dbReference type="SUPFAM" id="SSF100950">
    <property type="entry name" value="NagB/RpiA/CoA transferase-like"/>
    <property type="match status" value="2"/>
</dbReference>
<dbReference type="InterPro" id="IPR026888">
    <property type="entry name" value="AcetylCoA_hyd_C"/>
</dbReference>
<dbReference type="Pfam" id="PF13336">
    <property type="entry name" value="AcetylCoA_hyd_C"/>
    <property type="match status" value="1"/>
</dbReference>
<evidence type="ECO:0000313" key="5">
    <source>
        <dbReference type="EMBL" id="MFC5711427.1"/>
    </source>
</evidence>
<feature type="domain" description="Acetyl-CoA hydrolase/transferase C-terminal" evidence="4">
    <location>
        <begin position="268"/>
        <end position="420"/>
    </location>
</feature>
<name>A0ABW0YL12_9BACI</name>
<protein>
    <submittedName>
        <fullName evidence="5">Acetyl-CoA hydrolase/transferase family protein</fullName>
    </submittedName>
</protein>
<comment type="caution">
    <text evidence="5">The sequence shown here is derived from an EMBL/GenBank/DDBJ whole genome shotgun (WGS) entry which is preliminary data.</text>
</comment>
<organism evidence="5 6">
    <name type="scientific">Thalassorhabdus alkalitolerans</name>
    <dbReference type="NCBI Taxonomy" id="2282697"/>
    <lineage>
        <taxon>Bacteria</taxon>
        <taxon>Bacillati</taxon>
        <taxon>Bacillota</taxon>
        <taxon>Bacilli</taxon>
        <taxon>Bacillales</taxon>
        <taxon>Bacillaceae</taxon>
        <taxon>Thalassorhabdus</taxon>
    </lineage>
</organism>
<accession>A0ABW0YL12</accession>
<keyword evidence="5" id="KW-0378">Hydrolase</keyword>
<dbReference type="EMBL" id="JBHSOZ010000002">
    <property type="protein sequence ID" value="MFC5711427.1"/>
    <property type="molecule type" value="Genomic_DNA"/>
</dbReference>
<evidence type="ECO:0000256" key="2">
    <source>
        <dbReference type="ARBA" id="ARBA00022679"/>
    </source>
</evidence>
<sequence>MNFKADYEMKKRTAEEAVQMIQPQTGIVVPVMAGEPPALLEALPSHEGLKGNSLYRMLPSYPVLDIEEDRLKQVSLFLSGMDRPGYHEGKVDLLPNHFSDIPDLVREATEERVIMAAVSPMDEDGYFSLGVSPAYTAPLVEDAKQIILEVNERMPRTYGIKNQIHISQVTALIENTKELPEAPNPPLSDKDQQIGKYIADIINDGDTLQIGFGAMPNAVMDFLKDHKDLGVYTEMLPDKIVDLYESGAVTNVNKPLYKGKTTMTFAFGSKRLYDFMHENEDLYFIPCDQTNDVRTISKFTNLVSINTTVEVDFLGQCNSETVKGKYYSSSGGQADFAKGVRLTENGRGIICLYSTAKNDTISKIVPALATGAVTTTSKNDVDTIVTEYGVAQLKGKTVRERTRALIDIAHPKFREELELQAAEMGLLPKNTLVSN</sequence>
<evidence type="ECO:0000259" key="4">
    <source>
        <dbReference type="Pfam" id="PF13336"/>
    </source>
</evidence>